<comment type="caution">
    <text evidence="1">The sequence shown here is derived from an EMBL/GenBank/DDBJ whole genome shotgun (WGS) entry which is preliminary data.</text>
</comment>
<dbReference type="VEuPathDB" id="FungiDB:VP01_3310g2"/>
<feature type="non-terminal residue" evidence="1">
    <location>
        <position position="250"/>
    </location>
</feature>
<evidence type="ECO:0000313" key="2">
    <source>
        <dbReference type="Proteomes" id="UP000037035"/>
    </source>
</evidence>
<dbReference type="AlphaFoldDB" id="A0A0L6UXF9"/>
<evidence type="ECO:0000313" key="1">
    <source>
        <dbReference type="EMBL" id="KNZ53194.1"/>
    </source>
</evidence>
<proteinExistence type="predicted"/>
<gene>
    <name evidence="1" type="ORF">VP01_3310g2</name>
</gene>
<protein>
    <submittedName>
        <fullName evidence="1">Uncharacterized protein</fullName>
    </submittedName>
</protein>
<reference evidence="1 2" key="1">
    <citation type="submission" date="2015-08" db="EMBL/GenBank/DDBJ databases">
        <title>Next Generation Sequencing and Analysis of the Genome of Puccinia sorghi L Schw, the Causal Agent of Maize Common Rust.</title>
        <authorList>
            <person name="Rochi L."/>
            <person name="Burguener G."/>
            <person name="Darino M."/>
            <person name="Turjanski A."/>
            <person name="Kreff E."/>
            <person name="Dieguez M.J."/>
            <person name="Sacco F."/>
        </authorList>
    </citation>
    <scope>NUCLEOTIDE SEQUENCE [LARGE SCALE GENOMIC DNA]</scope>
    <source>
        <strain evidence="1 2">RO10H11247</strain>
    </source>
</reference>
<sequence>MSVSVRQSNVRVSMPSKYLARALMLAVLVGGLAIQVNSSRGVMTVQRWCDGCRADRAMNSFYAPLACGARWICPAGCGHGSCSIMLDHWELVCTTCTSSALAQVISNSDHNKQPAESNSNSSPTIQDSSFCLCPIQISSHYTKDTKKPQPNPFPSPFINKSSYFYSKFLTNYLSKLPLQDSLVDNKTHIPPMEPANHSTETSAKAKFLCKPIKYKLAMEPLLADGSNLNKWKRDLNMVIRCGAYIGKGVT</sequence>
<dbReference type="Proteomes" id="UP000037035">
    <property type="component" value="Unassembled WGS sequence"/>
</dbReference>
<organism evidence="1 2">
    <name type="scientific">Puccinia sorghi</name>
    <dbReference type="NCBI Taxonomy" id="27349"/>
    <lineage>
        <taxon>Eukaryota</taxon>
        <taxon>Fungi</taxon>
        <taxon>Dikarya</taxon>
        <taxon>Basidiomycota</taxon>
        <taxon>Pucciniomycotina</taxon>
        <taxon>Pucciniomycetes</taxon>
        <taxon>Pucciniales</taxon>
        <taxon>Pucciniaceae</taxon>
        <taxon>Puccinia</taxon>
    </lineage>
</organism>
<name>A0A0L6UXF9_9BASI</name>
<dbReference type="EMBL" id="LAVV01008292">
    <property type="protein sequence ID" value="KNZ53194.1"/>
    <property type="molecule type" value="Genomic_DNA"/>
</dbReference>
<keyword evidence="2" id="KW-1185">Reference proteome</keyword>
<accession>A0A0L6UXF9</accession>